<evidence type="ECO:0000313" key="2">
    <source>
        <dbReference type="EMBL" id="GAA4706343.1"/>
    </source>
</evidence>
<sequence length="422" mass="43940">MADAPDSRSSTRASLVVTFASIAAAALGNVAAYKIVAVLSDPVLLSDYSVDRRYLAFLIPILGLGGGVAIPLRIAIRPVMEESLRILCVQLVAAAGIATLLLAALALVPEDRWASALPDTDALRLAVIVVMAYASNCTAMLYAFQRGLMRFREGAWLLVLANGVFPALAAVAVLQSVELTFLLWAACSAVLAAFVLLRLPRPTRGRIPNLGSLVRSALGRVPGDLAYAALFLLPVSQYAAAGAPTREAVFNYFFVMLGVLTAAASPIAIVMLPLIGARVATHGRAAARRVVLANFVVASICGIVVFAGLRWLAGPLLTVLLSRQYASEADLLSTLAPAALGVALFVFLRTTVDGLGERPLVAGICVMSLAVFVGLRLATGGWSLESSIVLSTNVSLGVLGLTTAAVSWVMFSRSGPAVSPGS</sequence>
<keyword evidence="1" id="KW-1133">Transmembrane helix</keyword>
<evidence type="ECO:0000313" key="3">
    <source>
        <dbReference type="Proteomes" id="UP001499974"/>
    </source>
</evidence>
<accession>A0ABP8XGB1</accession>
<keyword evidence="1" id="KW-0812">Transmembrane</keyword>
<proteinExistence type="predicted"/>
<dbReference type="RefSeq" id="WP_345521684.1">
    <property type="nucleotide sequence ID" value="NZ_BAABKM010000002.1"/>
</dbReference>
<organism evidence="2 3">
    <name type="scientific">Nocardioides conyzicola</name>
    <dbReference type="NCBI Taxonomy" id="1651781"/>
    <lineage>
        <taxon>Bacteria</taxon>
        <taxon>Bacillati</taxon>
        <taxon>Actinomycetota</taxon>
        <taxon>Actinomycetes</taxon>
        <taxon>Propionibacteriales</taxon>
        <taxon>Nocardioidaceae</taxon>
        <taxon>Nocardioides</taxon>
    </lineage>
</organism>
<evidence type="ECO:0000256" key="1">
    <source>
        <dbReference type="SAM" id="Phobius"/>
    </source>
</evidence>
<feature type="transmembrane region" description="Helical" evidence="1">
    <location>
        <begin position="181"/>
        <end position="200"/>
    </location>
</feature>
<dbReference type="EMBL" id="BAABKM010000002">
    <property type="protein sequence ID" value="GAA4706343.1"/>
    <property type="molecule type" value="Genomic_DNA"/>
</dbReference>
<feature type="transmembrane region" description="Helical" evidence="1">
    <location>
        <begin position="388"/>
        <end position="411"/>
    </location>
</feature>
<dbReference type="Proteomes" id="UP001499974">
    <property type="component" value="Unassembled WGS sequence"/>
</dbReference>
<feature type="transmembrane region" description="Helical" evidence="1">
    <location>
        <begin position="360"/>
        <end position="382"/>
    </location>
</feature>
<feature type="transmembrane region" description="Helical" evidence="1">
    <location>
        <begin position="123"/>
        <end position="144"/>
    </location>
</feature>
<keyword evidence="1" id="KW-0472">Membrane</keyword>
<feature type="transmembrane region" description="Helical" evidence="1">
    <location>
        <begin position="156"/>
        <end position="175"/>
    </location>
</feature>
<keyword evidence="3" id="KW-1185">Reference proteome</keyword>
<feature type="transmembrane region" description="Helical" evidence="1">
    <location>
        <begin position="252"/>
        <end position="279"/>
    </location>
</feature>
<name>A0ABP8XGB1_9ACTN</name>
<feature type="transmembrane region" description="Helical" evidence="1">
    <location>
        <begin position="56"/>
        <end position="74"/>
    </location>
</feature>
<feature type="transmembrane region" description="Helical" evidence="1">
    <location>
        <begin position="221"/>
        <end position="240"/>
    </location>
</feature>
<feature type="transmembrane region" description="Helical" evidence="1">
    <location>
        <begin position="291"/>
        <end position="311"/>
    </location>
</feature>
<comment type="caution">
    <text evidence="2">The sequence shown here is derived from an EMBL/GenBank/DDBJ whole genome shotgun (WGS) entry which is preliminary data.</text>
</comment>
<feature type="transmembrane region" description="Helical" evidence="1">
    <location>
        <begin position="331"/>
        <end position="348"/>
    </location>
</feature>
<gene>
    <name evidence="2" type="ORF">GCM10023349_25530</name>
</gene>
<reference evidence="3" key="1">
    <citation type="journal article" date="2019" name="Int. J. Syst. Evol. Microbiol.">
        <title>The Global Catalogue of Microorganisms (GCM) 10K type strain sequencing project: providing services to taxonomists for standard genome sequencing and annotation.</title>
        <authorList>
            <consortium name="The Broad Institute Genomics Platform"/>
            <consortium name="The Broad Institute Genome Sequencing Center for Infectious Disease"/>
            <person name="Wu L."/>
            <person name="Ma J."/>
        </authorList>
    </citation>
    <scope>NUCLEOTIDE SEQUENCE [LARGE SCALE GENOMIC DNA]</scope>
    <source>
        <strain evidence="3">JCM 18531</strain>
    </source>
</reference>
<protein>
    <recommendedName>
        <fullName evidence="4">Lipopolysaccharide biosynthesis protein</fullName>
    </recommendedName>
</protein>
<feature type="transmembrane region" description="Helical" evidence="1">
    <location>
        <begin position="86"/>
        <end position="108"/>
    </location>
</feature>
<evidence type="ECO:0008006" key="4">
    <source>
        <dbReference type="Google" id="ProtNLM"/>
    </source>
</evidence>